<name>A0A346Y202_9ACTN</name>
<protein>
    <submittedName>
        <fullName evidence="3">Phenylacetic acid degradation protein PaaD, thioesterase</fullName>
    </submittedName>
</protein>
<dbReference type="RefSeq" id="WP_164710753.1">
    <property type="nucleotide sequence ID" value="NZ_CP031165.1"/>
</dbReference>
<dbReference type="SUPFAM" id="SSF54637">
    <property type="entry name" value="Thioesterase/thiol ester dehydrase-isomerase"/>
    <property type="match status" value="1"/>
</dbReference>
<dbReference type="InterPro" id="IPR006683">
    <property type="entry name" value="Thioestr_dom"/>
</dbReference>
<keyword evidence="1" id="KW-0378">Hydrolase</keyword>
<dbReference type="InterPro" id="IPR003736">
    <property type="entry name" value="PAAI_dom"/>
</dbReference>
<dbReference type="GO" id="GO:0016289">
    <property type="term" value="F:acyl-CoA hydrolase activity"/>
    <property type="evidence" value="ECO:0007669"/>
    <property type="project" value="UniProtKB-ARBA"/>
</dbReference>
<gene>
    <name evidence="3" type="ORF">DVS28_a3827</name>
</gene>
<dbReference type="Proteomes" id="UP000264006">
    <property type="component" value="Chromosome"/>
</dbReference>
<dbReference type="EMBL" id="CP031165">
    <property type="protein sequence ID" value="AXV08499.1"/>
    <property type="molecule type" value="Genomic_DNA"/>
</dbReference>
<proteinExistence type="predicted"/>
<evidence type="ECO:0000256" key="1">
    <source>
        <dbReference type="ARBA" id="ARBA00022801"/>
    </source>
</evidence>
<dbReference type="NCBIfam" id="TIGR00369">
    <property type="entry name" value="unchar_dom_1"/>
    <property type="match status" value="1"/>
</dbReference>
<evidence type="ECO:0000313" key="3">
    <source>
        <dbReference type="EMBL" id="AXV08499.1"/>
    </source>
</evidence>
<dbReference type="Pfam" id="PF03061">
    <property type="entry name" value="4HBT"/>
    <property type="match status" value="1"/>
</dbReference>
<dbReference type="CDD" id="cd03443">
    <property type="entry name" value="PaaI_thioesterase"/>
    <property type="match status" value="1"/>
</dbReference>
<dbReference type="AlphaFoldDB" id="A0A346Y202"/>
<accession>A0A346Y202</accession>
<evidence type="ECO:0000313" key="4">
    <source>
        <dbReference type="Proteomes" id="UP000264006"/>
    </source>
</evidence>
<dbReference type="InterPro" id="IPR029069">
    <property type="entry name" value="HotDog_dom_sf"/>
</dbReference>
<dbReference type="KEGG" id="euz:DVS28_a3827"/>
<reference evidence="3 4" key="1">
    <citation type="submission" date="2018-09" db="EMBL/GenBank/DDBJ databases">
        <title>Complete genome sequence of Euzebya sp. DY32-46 isolated from seawater of Pacific Ocean.</title>
        <authorList>
            <person name="Xu L."/>
            <person name="Wu Y.-H."/>
            <person name="Xu X.-W."/>
        </authorList>
    </citation>
    <scope>NUCLEOTIDE SEQUENCE [LARGE SCALE GENOMIC DNA]</scope>
    <source>
        <strain evidence="3 4">DY32-46</strain>
    </source>
</reference>
<keyword evidence="4" id="KW-1185">Reference proteome</keyword>
<sequence length="162" mass="17592">MDTPPPIESRPTFPDDLADVRADLHELFVATPMYATMGISLDRWGPGWAQLSMAPTAATGNLAGSVHGGAAFTLADAAFEVACNSWGRLAVALETTCHYHRPLEIGRVARADGWEVSRGGRTATYRLQVTDDDGTVLISYLALAYRTSRYHVDVDRLPEGWG</sequence>
<organism evidence="3 4">
    <name type="scientific">Euzebya pacifica</name>
    <dbReference type="NCBI Taxonomy" id="1608957"/>
    <lineage>
        <taxon>Bacteria</taxon>
        <taxon>Bacillati</taxon>
        <taxon>Actinomycetota</taxon>
        <taxon>Nitriliruptoria</taxon>
        <taxon>Euzebyales</taxon>
    </lineage>
</organism>
<dbReference type="Gene3D" id="3.10.129.10">
    <property type="entry name" value="Hotdog Thioesterase"/>
    <property type="match status" value="1"/>
</dbReference>
<dbReference type="PANTHER" id="PTHR42856">
    <property type="entry name" value="ACYL-COENZYME A THIOESTERASE PAAI"/>
    <property type="match status" value="1"/>
</dbReference>
<evidence type="ECO:0000259" key="2">
    <source>
        <dbReference type="Pfam" id="PF03061"/>
    </source>
</evidence>
<dbReference type="InterPro" id="IPR052723">
    <property type="entry name" value="Acyl-CoA_thioesterase_PaaI"/>
</dbReference>
<dbReference type="PANTHER" id="PTHR42856:SF1">
    <property type="entry name" value="ACYL-COENZYME A THIOESTERASE PAAI"/>
    <property type="match status" value="1"/>
</dbReference>
<feature type="domain" description="Thioesterase" evidence="2">
    <location>
        <begin position="64"/>
        <end position="137"/>
    </location>
</feature>